<proteinExistence type="predicted"/>
<gene>
    <name evidence="3" type="ORF">GAN91_30380</name>
</gene>
<feature type="non-terminal residue" evidence="3">
    <location>
        <position position="96"/>
    </location>
</feature>
<feature type="domain" description="DUF3823" evidence="2">
    <location>
        <begin position="31"/>
        <end position="96"/>
    </location>
</feature>
<dbReference type="PROSITE" id="PS51257">
    <property type="entry name" value="PROKAR_LIPOPROTEIN"/>
    <property type="match status" value="1"/>
</dbReference>
<dbReference type="InterPro" id="IPR024278">
    <property type="entry name" value="DUF3823_N"/>
</dbReference>
<feature type="signal peptide" evidence="1">
    <location>
        <begin position="1"/>
        <end position="25"/>
    </location>
</feature>
<name>A0A6I0S1D1_BACT4</name>
<evidence type="ECO:0000313" key="3">
    <source>
        <dbReference type="EMBL" id="KAB4456284.1"/>
    </source>
</evidence>
<dbReference type="AlphaFoldDB" id="A0A6I0S1D1"/>
<dbReference type="EMBL" id="WCRY01000251">
    <property type="protein sequence ID" value="KAB4456284.1"/>
    <property type="molecule type" value="Genomic_DNA"/>
</dbReference>
<comment type="caution">
    <text evidence="3">The sequence shown here is derived from an EMBL/GenBank/DDBJ whole genome shotgun (WGS) entry which is preliminary data.</text>
</comment>
<keyword evidence="1" id="KW-0732">Signal</keyword>
<feature type="chain" id="PRO_5026239928" evidence="1">
    <location>
        <begin position="26"/>
        <end position="96"/>
    </location>
</feature>
<accession>A0A6I0S1D1</accession>
<protein>
    <submittedName>
        <fullName evidence="3">DUF3823 domain-containing protein</fullName>
    </submittedName>
</protein>
<organism evidence="3 4">
    <name type="scientific">Bacteroides thetaiotaomicron</name>
    <dbReference type="NCBI Taxonomy" id="818"/>
    <lineage>
        <taxon>Bacteria</taxon>
        <taxon>Pseudomonadati</taxon>
        <taxon>Bacteroidota</taxon>
        <taxon>Bacteroidia</taxon>
        <taxon>Bacteroidales</taxon>
        <taxon>Bacteroidaceae</taxon>
        <taxon>Bacteroides</taxon>
    </lineage>
</organism>
<dbReference type="Proteomes" id="UP000436858">
    <property type="component" value="Unassembled WGS sequence"/>
</dbReference>
<reference evidence="3 4" key="1">
    <citation type="journal article" date="2019" name="Nat. Med.">
        <title>A library of human gut bacterial isolates paired with longitudinal multiomics data enables mechanistic microbiome research.</title>
        <authorList>
            <person name="Poyet M."/>
            <person name="Groussin M."/>
            <person name="Gibbons S.M."/>
            <person name="Avila-Pacheco J."/>
            <person name="Jiang X."/>
            <person name="Kearney S.M."/>
            <person name="Perrotta A.R."/>
            <person name="Berdy B."/>
            <person name="Zhao S."/>
            <person name="Lieberman T.D."/>
            <person name="Swanson P.K."/>
            <person name="Smith M."/>
            <person name="Roesemann S."/>
            <person name="Alexander J.E."/>
            <person name="Rich S.A."/>
            <person name="Livny J."/>
            <person name="Vlamakis H."/>
            <person name="Clish C."/>
            <person name="Bullock K."/>
            <person name="Deik A."/>
            <person name="Scott J."/>
            <person name="Pierce K.A."/>
            <person name="Xavier R.J."/>
            <person name="Alm E.J."/>
        </authorList>
    </citation>
    <scope>NUCLEOTIDE SEQUENCE [LARGE SCALE GENOMIC DNA]</scope>
    <source>
        <strain evidence="3 4">BIOML-A162</strain>
    </source>
</reference>
<dbReference type="Gene3D" id="2.60.40.1120">
    <property type="entry name" value="Carboxypeptidase-like, regulatory domain"/>
    <property type="match status" value="1"/>
</dbReference>
<evidence type="ECO:0000256" key="1">
    <source>
        <dbReference type="SAM" id="SignalP"/>
    </source>
</evidence>
<evidence type="ECO:0000313" key="4">
    <source>
        <dbReference type="Proteomes" id="UP000436858"/>
    </source>
</evidence>
<sequence length="96" mass="10535">MKKIRTIFSLLSLSLLAISCGLDNYDEPESFLEGKITYKGKQLGLKGTNGGIQLQLYQDGYANHDPITVYATQDGTFSAVLFDGPYKLVTKDKNGP</sequence>
<evidence type="ECO:0000259" key="2">
    <source>
        <dbReference type="Pfam" id="PF12866"/>
    </source>
</evidence>
<dbReference type="Pfam" id="PF12866">
    <property type="entry name" value="DUF3823"/>
    <property type="match status" value="1"/>
</dbReference>